<comment type="caution">
    <text evidence="1">The sequence shown here is derived from an EMBL/GenBank/DDBJ whole genome shotgun (WGS) entry which is preliminary data.</text>
</comment>
<protein>
    <submittedName>
        <fullName evidence="1">Uncharacterized protein</fullName>
    </submittedName>
</protein>
<dbReference type="RefSeq" id="WP_121979079.1">
    <property type="nucleotide sequence ID" value="NZ_JBHTLH010000041.1"/>
</dbReference>
<name>A0ABW3PJN2_9LACO</name>
<evidence type="ECO:0000313" key="1">
    <source>
        <dbReference type="EMBL" id="MFD1125982.1"/>
    </source>
</evidence>
<organism evidence="1 2">
    <name type="scientific">Lentilactobacillus raoultii</name>
    <dbReference type="NCBI Taxonomy" id="1987503"/>
    <lineage>
        <taxon>Bacteria</taxon>
        <taxon>Bacillati</taxon>
        <taxon>Bacillota</taxon>
        <taxon>Bacilli</taxon>
        <taxon>Lactobacillales</taxon>
        <taxon>Lactobacillaceae</taxon>
        <taxon>Lentilactobacillus</taxon>
    </lineage>
</organism>
<sequence>MEKSQLSDQINDAFIEFNREASRHADNTYVAQLNSQNQLTVIAIPYGNPDKPYQLPADFPKLLAAVSDKVYAAETGTFSQLKKLANEVQQEGLKG</sequence>
<dbReference type="EMBL" id="JBHTLH010000041">
    <property type="protein sequence ID" value="MFD1125982.1"/>
    <property type="molecule type" value="Genomic_DNA"/>
</dbReference>
<reference evidence="2" key="1">
    <citation type="journal article" date="2019" name="Int. J. Syst. Evol. Microbiol.">
        <title>The Global Catalogue of Microorganisms (GCM) 10K type strain sequencing project: providing services to taxonomists for standard genome sequencing and annotation.</title>
        <authorList>
            <consortium name="The Broad Institute Genomics Platform"/>
            <consortium name="The Broad Institute Genome Sequencing Center for Infectious Disease"/>
            <person name="Wu L."/>
            <person name="Ma J."/>
        </authorList>
    </citation>
    <scope>NUCLEOTIDE SEQUENCE [LARGE SCALE GENOMIC DNA]</scope>
    <source>
        <strain evidence="2">CCUG 71848</strain>
    </source>
</reference>
<gene>
    <name evidence="1" type="ORF">ACFQ22_11530</name>
</gene>
<accession>A0ABW3PJN2</accession>
<proteinExistence type="predicted"/>
<keyword evidence="2" id="KW-1185">Reference proteome</keyword>
<dbReference type="Proteomes" id="UP001597156">
    <property type="component" value="Unassembled WGS sequence"/>
</dbReference>
<evidence type="ECO:0000313" key="2">
    <source>
        <dbReference type="Proteomes" id="UP001597156"/>
    </source>
</evidence>